<evidence type="ECO:0000259" key="2">
    <source>
        <dbReference type="Pfam" id="PF10728"/>
    </source>
</evidence>
<feature type="domain" description="Pyrroline-5-carboxylate reductase catalytic N-terminal" evidence="1">
    <location>
        <begin position="4"/>
        <end position="84"/>
    </location>
</feature>
<reference evidence="3 4" key="1">
    <citation type="submission" date="2014-09" db="EMBL/GenBank/DDBJ databases">
        <title>Whole Genome Shotgun of Flavobacterium aquatile LMG 4008.</title>
        <authorList>
            <person name="Gale A.N."/>
            <person name="Pipes S.E."/>
            <person name="Newman J.D."/>
        </authorList>
    </citation>
    <scope>NUCLEOTIDE SEQUENCE [LARGE SCALE GENOMIC DNA]</scope>
    <source>
        <strain evidence="3 4">LMG 4008</strain>
    </source>
</reference>
<dbReference type="InterPro" id="IPR028939">
    <property type="entry name" value="P5C_Rdtase_cat_N"/>
</dbReference>
<feature type="domain" description="DUF2520" evidence="2">
    <location>
        <begin position="122"/>
        <end position="246"/>
    </location>
</feature>
<dbReference type="Pfam" id="PF03807">
    <property type="entry name" value="F420_oxidored"/>
    <property type="match status" value="1"/>
</dbReference>
<evidence type="ECO:0008006" key="5">
    <source>
        <dbReference type="Google" id="ProtNLM"/>
    </source>
</evidence>
<comment type="caution">
    <text evidence="3">The sequence shown here is derived from an EMBL/GenBank/DDBJ whole genome shotgun (WGS) entry which is preliminary data.</text>
</comment>
<dbReference type="EMBL" id="JRHH01000005">
    <property type="protein sequence ID" value="KGD67428.1"/>
    <property type="molecule type" value="Genomic_DNA"/>
</dbReference>
<dbReference type="Gene3D" id="3.40.50.720">
    <property type="entry name" value="NAD(P)-binding Rossmann-like Domain"/>
    <property type="match status" value="1"/>
</dbReference>
<dbReference type="InterPro" id="IPR008927">
    <property type="entry name" value="6-PGluconate_DH-like_C_sf"/>
</dbReference>
<protein>
    <recommendedName>
        <fullName evidence="5">DUF2520 domain-containing protein</fullName>
    </recommendedName>
</protein>
<accession>A0A095TYG2</accession>
<dbReference type="InterPro" id="IPR037108">
    <property type="entry name" value="TM1727-like_C_sf"/>
</dbReference>
<organism evidence="3 4">
    <name type="scientific">Flavobacterium aquatile LMG 4008 = ATCC 11947</name>
    <dbReference type="NCBI Taxonomy" id="1453498"/>
    <lineage>
        <taxon>Bacteria</taxon>
        <taxon>Pseudomonadati</taxon>
        <taxon>Bacteroidota</taxon>
        <taxon>Flavobacteriia</taxon>
        <taxon>Flavobacteriales</taxon>
        <taxon>Flavobacteriaceae</taxon>
        <taxon>Flavobacterium</taxon>
    </lineage>
</organism>
<dbReference type="Gene3D" id="1.10.1040.20">
    <property type="entry name" value="ProC-like, C-terminal domain"/>
    <property type="match status" value="1"/>
</dbReference>
<dbReference type="PANTHER" id="PTHR40459">
    <property type="entry name" value="CONSERVED HYPOTHETICAL ALANINE AND LEUCINE RICH PROTEIN"/>
    <property type="match status" value="1"/>
</dbReference>
<dbReference type="SUPFAM" id="SSF48179">
    <property type="entry name" value="6-phosphogluconate dehydrogenase C-terminal domain-like"/>
    <property type="match status" value="1"/>
</dbReference>
<proteinExistence type="predicted"/>
<dbReference type="InterPro" id="IPR018931">
    <property type="entry name" value="DUF2520"/>
</dbReference>
<evidence type="ECO:0000313" key="4">
    <source>
        <dbReference type="Proteomes" id="UP000029554"/>
    </source>
</evidence>
<evidence type="ECO:0000313" key="3">
    <source>
        <dbReference type="EMBL" id="KGD67428.1"/>
    </source>
</evidence>
<dbReference type="PANTHER" id="PTHR40459:SF1">
    <property type="entry name" value="CONSERVED HYPOTHETICAL ALANINE AND LEUCINE RICH PROTEIN"/>
    <property type="match status" value="1"/>
</dbReference>
<dbReference type="OrthoDB" id="9810755at2"/>
<dbReference type="InterPro" id="IPR036291">
    <property type="entry name" value="NAD(P)-bd_dom_sf"/>
</dbReference>
<dbReference type="AlphaFoldDB" id="A0A095TYG2"/>
<name>A0A095TYG2_9FLAO</name>
<keyword evidence="4" id="KW-1185">Reference proteome</keyword>
<dbReference type="RefSeq" id="WP_035128240.1">
    <property type="nucleotide sequence ID" value="NZ_JRHH01000005.1"/>
</dbReference>
<dbReference type="SUPFAM" id="SSF51735">
    <property type="entry name" value="NAD(P)-binding Rossmann-fold domains"/>
    <property type="match status" value="1"/>
</dbReference>
<sequence length="253" mass="27971">MISITIIGSGNVAQHLINAISKCDTLELVQVFARNKDSVAHLAAQEKIISDASQFKDADLYIISVADDAIPSVAAMLPFQNKLVAHTSGSVAMADLSNENRKAVFYPLQTLSKNKDINFKEVPLCLEAENESDLELLKKVANAISDKVFEINSEQRKSLHVSAVFVSNFVNHLYHIGNEICNEHNVPFDILKPLIIETAHKIETLSPQDAQTGPAKRKDTTTINKHLALLSDENQKEIYKLLTKSIIDNGKKL</sequence>
<evidence type="ECO:0000259" key="1">
    <source>
        <dbReference type="Pfam" id="PF03807"/>
    </source>
</evidence>
<dbReference type="Pfam" id="PF10728">
    <property type="entry name" value="DUF2520"/>
    <property type="match status" value="1"/>
</dbReference>
<dbReference type="STRING" id="1453498.LG45_14580"/>
<dbReference type="Proteomes" id="UP000029554">
    <property type="component" value="Unassembled WGS sequence"/>
</dbReference>
<gene>
    <name evidence="3" type="ORF">LG45_14580</name>
</gene>
<dbReference type="eggNOG" id="COG5495">
    <property type="taxonomic scope" value="Bacteria"/>
</dbReference>